<dbReference type="RefSeq" id="WP_082633676.1">
    <property type="nucleotide sequence ID" value="NZ_LN885086.1"/>
</dbReference>
<dbReference type="SUPFAM" id="SSF141371">
    <property type="entry name" value="PilZ domain-like"/>
    <property type="match status" value="1"/>
</dbReference>
<dbReference type="OrthoDB" id="9798360at2"/>
<evidence type="ECO:0000313" key="2">
    <source>
        <dbReference type="EMBL" id="CUQ66780.1"/>
    </source>
</evidence>
<organism evidence="2 3">
    <name type="scientific">Candidatus Nitrospira inopinata</name>
    <dbReference type="NCBI Taxonomy" id="1715989"/>
    <lineage>
        <taxon>Bacteria</taxon>
        <taxon>Pseudomonadati</taxon>
        <taxon>Nitrospirota</taxon>
        <taxon>Nitrospiria</taxon>
        <taxon>Nitrospirales</taxon>
        <taxon>Nitrospiraceae</taxon>
        <taxon>Nitrospira</taxon>
    </lineage>
</organism>
<dbReference type="KEGG" id="nio:NITINOP_1805"/>
<proteinExistence type="predicted"/>
<keyword evidence="3" id="KW-1185">Reference proteome</keyword>
<dbReference type="InterPro" id="IPR009875">
    <property type="entry name" value="PilZ_domain"/>
</dbReference>
<protein>
    <recommendedName>
        <fullName evidence="1">PilZ domain-containing protein</fullName>
    </recommendedName>
</protein>
<name>A0A0S4KQR4_9BACT</name>
<dbReference type="EMBL" id="LN885086">
    <property type="protein sequence ID" value="CUQ66780.1"/>
    <property type="molecule type" value="Genomic_DNA"/>
</dbReference>
<reference evidence="3" key="1">
    <citation type="submission" date="2015-09" db="EMBL/GenBank/DDBJ databases">
        <authorList>
            <person name="Daims H."/>
        </authorList>
    </citation>
    <scope>NUCLEOTIDE SEQUENCE [LARGE SCALE GENOMIC DNA]</scope>
</reference>
<evidence type="ECO:0000313" key="3">
    <source>
        <dbReference type="Proteomes" id="UP000066284"/>
    </source>
</evidence>
<dbReference type="GO" id="GO:0035438">
    <property type="term" value="F:cyclic-di-GMP binding"/>
    <property type="evidence" value="ECO:0007669"/>
    <property type="project" value="InterPro"/>
</dbReference>
<dbReference type="Gene3D" id="2.40.10.220">
    <property type="entry name" value="predicted glycosyltransferase like domains"/>
    <property type="match status" value="1"/>
</dbReference>
<evidence type="ECO:0000259" key="1">
    <source>
        <dbReference type="Pfam" id="PF07238"/>
    </source>
</evidence>
<gene>
    <name evidence="2" type="ORF">NITINOP_1805</name>
</gene>
<feature type="domain" description="PilZ" evidence="1">
    <location>
        <begin position="4"/>
        <end position="98"/>
    </location>
</feature>
<accession>A0A0S4KQR4</accession>
<dbReference type="AlphaFoldDB" id="A0A0S4KQR4"/>
<sequence>MKPRSNSRVPVDYEASFTSDVANGTGLLRNLTIGGSEIESDAQLAVGTPLCLRVKTSGARPSIVISLGIVRWKQDNRYGVEFIRFEGTAKQQLEDMLNQRDGPPSD</sequence>
<dbReference type="STRING" id="1715989.NITINOP_1805"/>
<dbReference type="Pfam" id="PF07238">
    <property type="entry name" value="PilZ"/>
    <property type="match status" value="1"/>
</dbReference>
<dbReference type="Proteomes" id="UP000066284">
    <property type="component" value="Chromosome 1"/>
</dbReference>